<name>A0A6P8X0N9_DROAB</name>
<dbReference type="InterPro" id="IPR023795">
    <property type="entry name" value="Serpin_CS"/>
</dbReference>
<evidence type="ECO:0000259" key="6">
    <source>
        <dbReference type="SMART" id="SM00093"/>
    </source>
</evidence>
<dbReference type="PANTHER" id="PTHR11461">
    <property type="entry name" value="SERINE PROTEASE INHIBITOR, SERPIN"/>
    <property type="match status" value="1"/>
</dbReference>
<organism evidence="7 8">
    <name type="scientific">Drosophila albomicans</name>
    <name type="common">Fruit fly</name>
    <dbReference type="NCBI Taxonomy" id="7291"/>
    <lineage>
        <taxon>Eukaryota</taxon>
        <taxon>Metazoa</taxon>
        <taxon>Ecdysozoa</taxon>
        <taxon>Arthropoda</taxon>
        <taxon>Hexapoda</taxon>
        <taxon>Insecta</taxon>
        <taxon>Pterygota</taxon>
        <taxon>Neoptera</taxon>
        <taxon>Endopterygota</taxon>
        <taxon>Diptera</taxon>
        <taxon>Brachycera</taxon>
        <taxon>Muscomorpha</taxon>
        <taxon>Ephydroidea</taxon>
        <taxon>Drosophilidae</taxon>
        <taxon>Drosophila</taxon>
    </lineage>
</organism>
<dbReference type="SMART" id="SM00093">
    <property type="entry name" value="SERPIN"/>
    <property type="match status" value="1"/>
</dbReference>
<evidence type="ECO:0000313" key="7">
    <source>
        <dbReference type="Proteomes" id="UP000515160"/>
    </source>
</evidence>
<dbReference type="PROSITE" id="PS00284">
    <property type="entry name" value="SERPIN"/>
    <property type="match status" value="1"/>
</dbReference>
<dbReference type="RefSeq" id="XP_034109646.1">
    <property type="nucleotide sequence ID" value="XM_034253755.2"/>
</dbReference>
<keyword evidence="3" id="KW-0722">Serine protease inhibitor</keyword>
<evidence type="ECO:0000256" key="4">
    <source>
        <dbReference type="RuleBase" id="RU000411"/>
    </source>
</evidence>
<dbReference type="InterPro" id="IPR042185">
    <property type="entry name" value="Serpin_sf_2"/>
</dbReference>
<accession>A0A6P8X0N9</accession>
<sequence>MNRLSHNGVSVAYSILLLLLLTDIPLHTAQVQDNSSRFSHRLAIFTTNVYTKLVTQNPNQNIIFSPLSIQSCAAMTRMGARGETAAQLDRGLALISNNEAQIADSFHKVLAAYNKSSYIHIASKIYIKDGYHLRDEFTSIISKQFLSATEPIDFTKNIRAAGKINSWVEQRTNNLIRDLVPPSELDNNTHMVLINAVHFKGIWVHQFPKKTKKEPFYLNNAKSIKVPMMNLRERLRYAELRDIDATALELPYNNSDLSMLIVLPNSNNGLPQLERKLRSTPLSQITRALNSEDVIVKLPKFKSEFKVELTESFKQLGMTNMFSNNADFSRMIKSQYGLKVSKFIHRAFIDVNERGAQASVSNAIKIDFRACIPMILRAAQQIQFYANHPFIYYIINNQGIVLFAGKLLKP</sequence>
<comment type="similarity">
    <text evidence="1 4">Belongs to the serpin family.</text>
</comment>
<evidence type="ECO:0000313" key="8">
    <source>
        <dbReference type="RefSeq" id="XP_034109646.1"/>
    </source>
</evidence>
<dbReference type="Gene3D" id="2.30.39.10">
    <property type="entry name" value="Alpha-1-antitrypsin, domain 1"/>
    <property type="match status" value="1"/>
</dbReference>
<keyword evidence="5" id="KW-0732">Signal</keyword>
<dbReference type="Gene3D" id="3.30.497.10">
    <property type="entry name" value="Antithrombin, subunit I, domain 2"/>
    <property type="match status" value="1"/>
</dbReference>
<evidence type="ECO:0000256" key="1">
    <source>
        <dbReference type="ARBA" id="ARBA00009500"/>
    </source>
</evidence>
<dbReference type="InterPro" id="IPR042178">
    <property type="entry name" value="Serpin_sf_1"/>
</dbReference>
<gene>
    <name evidence="8" type="primary">LOC117571552</name>
</gene>
<feature type="chain" id="PRO_5028100949" evidence="5">
    <location>
        <begin position="30"/>
        <end position="410"/>
    </location>
</feature>
<dbReference type="GeneID" id="117571552"/>
<keyword evidence="2" id="KW-0646">Protease inhibitor</keyword>
<dbReference type="InterPro" id="IPR036186">
    <property type="entry name" value="Serpin_sf"/>
</dbReference>
<dbReference type="Pfam" id="PF00079">
    <property type="entry name" value="Serpin"/>
    <property type="match status" value="1"/>
</dbReference>
<dbReference type="OrthoDB" id="671595at2759"/>
<feature type="signal peptide" evidence="5">
    <location>
        <begin position="1"/>
        <end position="29"/>
    </location>
</feature>
<dbReference type="InterPro" id="IPR023796">
    <property type="entry name" value="Serpin_dom"/>
</dbReference>
<dbReference type="Proteomes" id="UP000515160">
    <property type="component" value="Chromosome 3"/>
</dbReference>
<evidence type="ECO:0000256" key="2">
    <source>
        <dbReference type="ARBA" id="ARBA00022690"/>
    </source>
</evidence>
<keyword evidence="7" id="KW-1185">Reference proteome</keyword>
<reference evidence="8" key="1">
    <citation type="submission" date="2025-08" db="UniProtKB">
        <authorList>
            <consortium name="RefSeq"/>
        </authorList>
    </citation>
    <scope>IDENTIFICATION</scope>
    <source>
        <strain evidence="8">15112-1751.03</strain>
        <tissue evidence="8">Whole Adult</tissue>
    </source>
</reference>
<dbReference type="AlphaFoldDB" id="A0A6P8X0N9"/>
<feature type="domain" description="Serpin" evidence="6">
    <location>
        <begin position="47"/>
        <end position="410"/>
    </location>
</feature>
<protein>
    <submittedName>
        <fullName evidence="8">Antichymotrypsin-2-like</fullName>
    </submittedName>
</protein>
<proteinExistence type="inferred from homology"/>
<evidence type="ECO:0000256" key="3">
    <source>
        <dbReference type="ARBA" id="ARBA00022900"/>
    </source>
</evidence>
<dbReference type="CDD" id="cd19601">
    <property type="entry name" value="serpin42Da-like"/>
    <property type="match status" value="1"/>
</dbReference>
<evidence type="ECO:0000256" key="5">
    <source>
        <dbReference type="SAM" id="SignalP"/>
    </source>
</evidence>
<dbReference type="InterPro" id="IPR000215">
    <property type="entry name" value="Serpin_fam"/>
</dbReference>
<dbReference type="GO" id="GO:0005615">
    <property type="term" value="C:extracellular space"/>
    <property type="evidence" value="ECO:0007669"/>
    <property type="project" value="InterPro"/>
</dbReference>
<dbReference type="GO" id="GO:0004867">
    <property type="term" value="F:serine-type endopeptidase inhibitor activity"/>
    <property type="evidence" value="ECO:0007669"/>
    <property type="project" value="UniProtKB-KW"/>
</dbReference>
<dbReference type="PANTHER" id="PTHR11461:SF211">
    <property type="entry name" value="GH10112P-RELATED"/>
    <property type="match status" value="1"/>
</dbReference>
<dbReference type="SUPFAM" id="SSF56574">
    <property type="entry name" value="Serpins"/>
    <property type="match status" value="1"/>
</dbReference>